<dbReference type="STRING" id="406817.XNC1_1666"/>
<dbReference type="Proteomes" id="UP000008075">
    <property type="component" value="Chromosome"/>
</dbReference>
<protein>
    <submittedName>
        <fullName evidence="1">Uncharacterized protein</fullName>
    </submittedName>
</protein>
<reference evidence="1 2" key="1">
    <citation type="journal article" date="2011" name="PLoS ONE">
        <title>The entomopathogenic bacterial endosymbionts xenorhabdus and photorhabdus: convergent lifestyles from divergent genomes.</title>
        <authorList>
            <person name="Chaston J.M."/>
            <person name="Suen G."/>
            <person name="Tucker S.L."/>
            <person name="Andersen A.W."/>
            <person name="Bhasin A."/>
            <person name="Bode E."/>
            <person name="Bode H.B."/>
            <person name="Brachmann A.O."/>
            <person name="Cowles C.E."/>
            <person name="Cowles K.N."/>
            <person name="Darby C."/>
            <person name="de Leon L."/>
            <person name="Drace K."/>
            <person name="Du Z."/>
            <person name="Givaudan A."/>
            <person name="Herbert Tran E.E."/>
            <person name="Jewell K.A."/>
            <person name="Knack J.J."/>
            <person name="Krasomil-Osterfeld K.C."/>
            <person name="Kukor R."/>
            <person name="Lanois A."/>
            <person name="Latreille P."/>
            <person name="Leimgruber N.K."/>
            <person name="Lipke C.M."/>
            <person name="Liu R."/>
            <person name="Lu X."/>
            <person name="Martens E.C."/>
            <person name="Marri P.R."/>
            <person name="Medigue C."/>
            <person name="Menard M.L."/>
            <person name="Miller N.M."/>
            <person name="Morales-Soto N."/>
            <person name="Norton S."/>
            <person name="Ogier J.C."/>
            <person name="Orchard S.S."/>
            <person name="Park D."/>
            <person name="Park Y."/>
            <person name="Qurollo B.A."/>
            <person name="Sugar D.R."/>
            <person name="Richards G.R."/>
            <person name="Rouy Z."/>
            <person name="Slominski B."/>
            <person name="Slominski K."/>
            <person name="Snyder H."/>
            <person name="Tjaden B.C."/>
            <person name="van der Hoeven R."/>
            <person name="Welch R.D."/>
            <person name="Wheeler C."/>
            <person name="Xiang B."/>
            <person name="Barbazuk B."/>
            <person name="Gaudriault S."/>
            <person name="Goodner B."/>
            <person name="Slater S.C."/>
            <person name="Forst S."/>
            <person name="Goldman B.S."/>
            <person name="Goodrich-Blair H."/>
        </authorList>
    </citation>
    <scope>NUCLEOTIDE SEQUENCE [LARGE SCALE GENOMIC DNA]</scope>
    <source>
        <strain evidence="2">ATCC 19061 / DSM 3370 / CCUG 14189 / LMG 1036 / NCIMB 9965 / AN6</strain>
    </source>
</reference>
<gene>
    <name evidence="1" type="ordered locus">XNC1_1666</name>
</gene>
<dbReference type="EMBL" id="FN667742">
    <property type="protein sequence ID" value="CBJ89726.1"/>
    <property type="molecule type" value="Genomic_DNA"/>
</dbReference>
<dbReference type="KEGG" id="xne:XNC1_1666"/>
<proteinExistence type="predicted"/>
<keyword evidence="2" id="KW-1185">Reference proteome</keyword>
<accession>D3VC73</accession>
<name>D3VC73_XENNA</name>
<organism evidence="1 2">
    <name type="scientific">Xenorhabdus nematophila (strain ATCC 19061 / DSM 3370 / CCUG 14189 / LMG 1036 / NCIMB 9965 / AN6)</name>
    <dbReference type="NCBI Taxonomy" id="406817"/>
    <lineage>
        <taxon>Bacteria</taxon>
        <taxon>Pseudomonadati</taxon>
        <taxon>Pseudomonadota</taxon>
        <taxon>Gammaproteobacteria</taxon>
        <taxon>Enterobacterales</taxon>
        <taxon>Morganellaceae</taxon>
        <taxon>Xenorhabdus</taxon>
    </lineage>
</organism>
<dbReference type="HOGENOM" id="CLU_3142361_0_0_6"/>
<evidence type="ECO:0000313" key="2">
    <source>
        <dbReference type="Proteomes" id="UP000008075"/>
    </source>
</evidence>
<sequence>MATNLQLTFLEYLVLKNLMILHSLISRHELNKTSTPLIDKNNHNILWLT</sequence>
<dbReference type="AlphaFoldDB" id="D3VC73"/>
<evidence type="ECO:0000313" key="1">
    <source>
        <dbReference type="EMBL" id="CBJ89726.1"/>
    </source>
</evidence>